<dbReference type="RefSeq" id="WP_250922404.1">
    <property type="nucleotide sequence ID" value="NZ_JAMQAW010000036.1"/>
</dbReference>
<gene>
    <name evidence="2" type="ORF">NBG84_28035</name>
</gene>
<dbReference type="InterPro" id="IPR023214">
    <property type="entry name" value="HAD_sf"/>
</dbReference>
<dbReference type="SFLD" id="SFLDS00003">
    <property type="entry name" value="Haloacid_Dehalogenase"/>
    <property type="match status" value="1"/>
</dbReference>
<keyword evidence="1 2" id="KW-0378">Hydrolase</keyword>
<proteinExistence type="predicted"/>
<evidence type="ECO:0000313" key="2">
    <source>
        <dbReference type="EMBL" id="MCM2392091.1"/>
    </source>
</evidence>
<dbReference type="SFLD" id="SFLDG01129">
    <property type="entry name" value="C1.5:_HAD__Beta-PGM__Phosphata"/>
    <property type="match status" value="1"/>
</dbReference>
<dbReference type="EMBL" id="JAMQAW010000036">
    <property type="protein sequence ID" value="MCM2392091.1"/>
    <property type="molecule type" value="Genomic_DNA"/>
</dbReference>
<dbReference type="Gene3D" id="3.40.50.1000">
    <property type="entry name" value="HAD superfamily/HAD-like"/>
    <property type="match status" value="1"/>
</dbReference>
<reference evidence="2" key="1">
    <citation type="submission" date="2022-06" db="EMBL/GenBank/DDBJ databases">
        <title>Genome public.</title>
        <authorList>
            <person name="Sun Q."/>
        </authorList>
    </citation>
    <scope>NUCLEOTIDE SEQUENCE</scope>
    <source>
        <strain evidence="2">CWNU-1</strain>
    </source>
</reference>
<dbReference type="Proteomes" id="UP001431429">
    <property type="component" value="Unassembled WGS sequence"/>
</dbReference>
<dbReference type="GO" id="GO:0016787">
    <property type="term" value="F:hydrolase activity"/>
    <property type="evidence" value="ECO:0007669"/>
    <property type="project" value="UniProtKB-KW"/>
</dbReference>
<dbReference type="Pfam" id="PF00702">
    <property type="entry name" value="Hydrolase"/>
    <property type="match status" value="1"/>
</dbReference>
<organism evidence="2 3">
    <name type="scientific">Streptomyces albipurpureus</name>
    <dbReference type="NCBI Taxonomy" id="2897419"/>
    <lineage>
        <taxon>Bacteria</taxon>
        <taxon>Bacillati</taxon>
        <taxon>Actinomycetota</taxon>
        <taxon>Actinomycetes</taxon>
        <taxon>Kitasatosporales</taxon>
        <taxon>Streptomycetaceae</taxon>
        <taxon>Streptomyces</taxon>
    </lineage>
</organism>
<keyword evidence="3" id="KW-1185">Reference proteome</keyword>
<dbReference type="PRINTS" id="PR00413">
    <property type="entry name" value="HADHALOGNASE"/>
</dbReference>
<protein>
    <submittedName>
        <fullName evidence="2">HAD family hydrolase</fullName>
    </submittedName>
</protein>
<sequence>MTAIRGVVFDFYGTLVRMVPPLPPSHQAIFNRRGLVEAGERWGDQWSVGPAEGEEHSAHSISERTYLAWERDRLRRRAHDCQVPGDQVEDLVTELDGAMKDIHLALFEDVLDTLAALRAEGALIAVCSNWYWHLDRSIADVGLAELIDVSVSSAQAGARKPHPLIYRTVLDRCGLDPGETLFVGDIWRPDVVGPLAAGMRAVHLWRPDRAVRTAAPPLVPGAVRIAGLRELIPLL</sequence>
<dbReference type="PANTHER" id="PTHR43316">
    <property type="entry name" value="HYDROLASE, HALOACID DELAHOGENASE-RELATED"/>
    <property type="match status" value="1"/>
</dbReference>
<dbReference type="SUPFAM" id="SSF56784">
    <property type="entry name" value="HAD-like"/>
    <property type="match status" value="1"/>
</dbReference>
<dbReference type="InterPro" id="IPR036412">
    <property type="entry name" value="HAD-like_sf"/>
</dbReference>
<evidence type="ECO:0000313" key="3">
    <source>
        <dbReference type="Proteomes" id="UP001431429"/>
    </source>
</evidence>
<dbReference type="NCBIfam" id="TIGR01509">
    <property type="entry name" value="HAD-SF-IA-v3"/>
    <property type="match status" value="1"/>
</dbReference>
<dbReference type="InterPro" id="IPR006439">
    <property type="entry name" value="HAD-SF_hydro_IA"/>
</dbReference>
<accession>A0ABT0UV22</accession>
<name>A0ABT0UV22_9ACTN</name>
<evidence type="ECO:0000256" key="1">
    <source>
        <dbReference type="ARBA" id="ARBA00022801"/>
    </source>
</evidence>
<dbReference type="InterPro" id="IPR051540">
    <property type="entry name" value="S-2-haloacid_dehalogenase"/>
</dbReference>
<comment type="caution">
    <text evidence="2">The sequence shown here is derived from an EMBL/GenBank/DDBJ whole genome shotgun (WGS) entry which is preliminary data.</text>
</comment>